<dbReference type="RefSeq" id="WP_393994191.1">
    <property type="nucleotide sequence ID" value="NZ_JBAFVH010000013.1"/>
</dbReference>
<reference evidence="1 2" key="1">
    <citation type="submission" date="2024-02" db="EMBL/GenBank/DDBJ databases">
        <title>Expansion and revision of Xanthobacter and proposal of Roseixanthobacter gen. nov.</title>
        <authorList>
            <person name="Soltysiak M.P.M."/>
            <person name="Jalihal A."/>
            <person name="Ory A."/>
            <person name="Chrisophersen C."/>
            <person name="Lee A.D."/>
            <person name="Boulton J."/>
            <person name="Springer M."/>
        </authorList>
    </citation>
    <scope>NUCLEOTIDE SEQUENCE [LARGE SCALE GENOMIC DNA]</scope>
    <source>
        <strain evidence="1 2">23A</strain>
    </source>
</reference>
<name>A0ABW7A0L6_9HYPH</name>
<keyword evidence="2" id="KW-1185">Reference proteome</keyword>
<organism evidence="1 2">
    <name type="scientific">Xanthobacter oligotrophicus</name>
    <dbReference type="NCBI Taxonomy" id="2607286"/>
    <lineage>
        <taxon>Bacteria</taxon>
        <taxon>Pseudomonadati</taxon>
        <taxon>Pseudomonadota</taxon>
        <taxon>Alphaproteobacteria</taxon>
        <taxon>Hyphomicrobiales</taxon>
        <taxon>Xanthobacteraceae</taxon>
        <taxon>Xanthobacter</taxon>
    </lineage>
</organism>
<evidence type="ECO:0000313" key="1">
    <source>
        <dbReference type="EMBL" id="MFG1374560.1"/>
    </source>
</evidence>
<gene>
    <name evidence="1" type="ORF">V5F32_20480</name>
</gene>
<dbReference type="SUPFAM" id="SSF51182">
    <property type="entry name" value="RmlC-like cupins"/>
    <property type="match status" value="1"/>
</dbReference>
<protein>
    <submittedName>
        <fullName evidence="1">Uncharacterized protein</fullName>
    </submittedName>
</protein>
<dbReference type="EMBL" id="JBAFVH010000013">
    <property type="protein sequence ID" value="MFG1374560.1"/>
    <property type="molecule type" value="Genomic_DNA"/>
</dbReference>
<dbReference type="InterPro" id="IPR011051">
    <property type="entry name" value="RmlC_Cupin_sf"/>
</dbReference>
<comment type="caution">
    <text evidence="1">The sequence shown here is derived from an EMBL/GenBank/DDBJ whole genome shotgun (WGS) entry which is preliminary data.</text>
</comment>
<dbReference type="Proteomes" id="UP001604002">
    <property type="component" value="Unassembled WGS sequence"/>
</dbReference>
<sequence length="54" mass="6088">MDALYNGPSECGIIWNDPDLAIHRGFDGETILCDKDLILLRLKDFQRPFVHTGG</sequence>
<dbReference type="InterPro" id="IPR014710">
    <property type="entry name" value="RmlC-like_jellyroll"/>
</dbReference>
<dbReference type="Gene3D" id="2.60.120.10">
    <property type="entry name" value="Jelly Rolls"/>
    <property type="match status" value="1"/>
</dbReference>
<evidence type="ECO:0000313" key="2">
    <source>
        <dbReference type="Proteomes" id="UP001604002"/>
    </source>
</evidence>
<proteinExistence type="predicted"/>
<accession>A0ABW7A0L6</accession>